<dbReference type="Proteomes" id="UP001321786">
    <property type="component" value="Chromosome"/>
</dbReference>
<sequence>MNKELKKLPDEIIFSLDIGTRNVVGTLAKKIDDKYIVIDFEELEHPDRAMFDGQIHDIDKVANVVEKVKIALETRNSYKLKKVAIAAAGRALKTARVKTLRQIDYTKIIEKDLIDNIEMEAIQKAQSEVVNRENANSTKYYCVGYSVTRYYLDGSMIINPKDHKGRELEVDLIATFLPHMVVDSLYTVVDKNDLEVVNLTLEPIAAINVAIPENIRLLNLALVDVGAGTSDIAITKDGTISSYGMVSMAGDLLTEAIAKEYLLDFNTAEEVKRKLSINEKITFANIVGMDYTIISSEITEKIMPVIDNITENISNQIKEFNGKAPSAVFCIGGGCQVPQFTEKLSEKLGIPKERTVIKSTEMIKELEFKEKSFSGPEYITPIGIGYTAFKEIESNFLQVKVNDKPIRLFNSRKLNVSDALILIGFNPRDLIAKRGESYTVIVNGKEKIIIGEYGEPANIYVNGAISSLDTKLKNKDSIFVENAANGDRRYMKLSEYFVQKNIFIRGKKINLINNVKLNDEKVELSSIVKENDVVKYSLIKTVGDLAEYLDLNTNFFDMYVNGKKASIDILLKDSDEVDYKTANIEEVLEEKNTNIISDFSKEENFIDMANTDDVEYSEIAQNSKIDIDEYIKNVFDEPKINSNSDIELSKQIDSVLQDTLANNINNTKYSYWFMVNGEKVEVNNVKRKLVFVDIFEHYKFDTSKPKGMIVLKLNGKRASYTDVLKSGDVIELGWR</sequence>
<dbReference type="InterPro" id="IPR050696">
    <property type="entry name" value="FtsA/MreB"/>
</dbReference>
<feature type="domain" description="SHS2" evidence="2">
    <location>
        <begin position="13"/>
        <end position="210"/>
    </location>
</feature>
<dbReference type="RefSeq" id="WP_338537012.1">
    <property type="nucleotide sequence ID" value="NZ_AP028654.1"/>
</dbReference>
<name>A0AAU9E2M9_9FIRM</name>
<protein>
    <submittedName>
        <fullName evidence="3">Rod shape-determining protein</fullName>
    </submittedName>
</protein>
<dbReference type="Pfam" id="PF14450">
    <property type="entry name" value="FtsA"/>
    <property type="match status" value="1"/>
</dbReference>
<evidence type="ECO:0000313" key="3">
    <source>
        <dbReference type="EMBL" id="BEP28706.1"/>
    </source>
</evidence>
<evidence type="ECO:0000313" key="4">
    <source>
        <dbReference type="Proteomes" id="UP001321786"/>
    </source>
</evidence>
<dbReference type="KEGG" id="hprf:HLPR_10370"/>
<keyword evidence="4" id="KW-1185">Reference proteome</keyword>
<dbReference type="AlphaFoldDB" id="A0AAU9E2M9"/>
<dbReference type="GO" id="GO:0003723">
    <property type="term" value="F:RNA binding"/>
    <property type="evidence" value="ECO:0007669"/>
    <property type="project" value="UniProtKB-KW"/>
</dbReference>
<evidence type="ECO:0000259" key="2">
    <source>
        <dbReference type="SMART" id="SM00842"/>
    </source>
</evidence>
<dbReference type="PANTHER" id="PTHR32432:SF3">
    <property type="entry name" value="ETHANOLAMINE UTILIZATION PROTEIN EUTJ"/>
    <property type="match status" value="1"/>
</dbReference>
<proteinExistence type="predicted"/>
<gene>
    <name evidence="3" type="ORF">HLPR_10370</name>
</gene>
<dbReference type="SUPFAM" id="SSF53067">
    <property type="entry name" value="Actin-like ATPase domain"/>
    <property type="match status" value="2"/>
</dbReference>
<dbReference type="SMART" id="SM00842">
    <property type="entry name" value="FtsA"/>
    <property type="match status" value="1"/>
</dbReference>
<dbReference type="InterPro" id="IPR043129">
    <property type="entry name" value="ATPase_NBD"/>
</dbReference>
<accession>A0AAU9E2M9</accession>
<evidence type="ECO:0000256" key="1">
    <source>
        <dbReference type="PROSITE-ProRule" id="PRU00182"/>
    </source>
</evidence>
<dbReference type="Gene3D" id="3.30.420.40">
    <property type="match status" value="2"/>
</dbReference>
<dbReference type="PROSITE" id="PS50889">
    <property type="entry name" value="S4"/>
    <property type="match status" value="1"/>
</dbReference>
<dbReference type="GO" id="GO:0051301">
    <property type="term" value="P:cell division"/>
    <property type="evidence" value="ECO:0007669"/>
    <property type="project" value="InterPro"/>
</dbReference>
<dbReference type="PANTHER" id="PTHR32432">
    <property type="entry name" value="CELL DIVISION PROTEIN FTSA-RELATED"/>
    <property type="match status" value="1"/>
</dbReference>
<dbReference type="CDD" id="cd24004">
    <property type="entry name" value="ASKHA_NBD_PilM-like"/>
    <property type="match status" value="1"/>
</dbReference>
<organism evidence="3 4">
    <name type="scientific">Helicovermis profundi</name>
    <dbReference type="NCBI Taxonomy" id="3065157"/>
    <lineage>
        <taxon>Bacteria</taxon>
        <taxon>Bacillati</taxon>
        <taxon>Bacillota</taxon>
        <taxon>Clostridia</taxon>
        <taxon>Helicovermis</taxon>
    </lineage>
</organism>
<dbReference type="EMBL" id="AP028654">
    <property type="protein sequence ID" value="BEP28706.1"/>
    <property type="molecule type" value="Genomic_DNA"/>
</dbReference>
<reference evidence="3 4" key="1">
    <citation type="submission" date="2023-08" db="EMBL/GenBank/DDBJ databases">
        <title>Helicovermis profunda gen. nov., sp. nov., a novel mesophilic, fermentative bacterium within the Bacillota from a deep-sea hydrothermal vent chimney.</title>
        <authorList>
            <person name="Miyazaki U."/>
            <person name="Mizutani D."/>
            <person name="Hashimoto Y."/>
            <person name="Tame A."/>
            <person name="Sawayama S."/>
            <person name="Miyazaki J."/>
            <person name="Takai K."/>
            <person name="Nakagawa S."/>
        </authorList>
    </citation>
    <scope>NUCLEOTIDE SEQUENCE [LARGE SCALE GENOMIC DNA]</scope>
    <source>
        <strain evidence="3 4">S502</strain>
    </source>
</reference>
<keyword evidence="1" id="KW-0694">RNA-binding</keyword>
<dbReference type="InterPro" id="IPR003494">
    <property type="entry name" value="SHS2_FtsA"/>
</dbReference>